<evidence type="ECO:0000256" key="8">
    <source>
        <dbReference type="SAM" id="Phobius"/>
    </source>
</evidence>
<dbReference type="Pfam" id="PF00005">
    <property type="entry name" value="ABC_tran"/>
    <property type="match status" value="1"/>
</dbReference>
<organism evidence="11 12">
    <name type="scientific">Armatimonas rosea</name>
    <dbReference type="NCBI Taxonomy" id="685828"/>
    <lineage>
        <taxon>Bacteria</taxon>
        <taxon>Bacillati</taxon>
        <taxon>Armatimonadota</taxon>
        <taxon>Armatimonadia</taxon>
        <taxon>Armatimonadales</taxon>
        <taxon>Armatimonadaceae</taxon>
        <taxon>Armatimonas</taxon>
    </lineage>
</organism>
<keyword evidence="11" id="KW-0378">Hydrolase</keyword>
<dbReference type="InterPro" id="IPR003593">
    <property type="entry name" value="AAA+_ATPase"/>
</dbReference>
<keyword evidence="7 8" id="KW-0472">Membrane</keyword>
<evidence type="ECO:0000313" key="12">
    <source>
        <dbReference type="Proteomes" id="UP000520814"/>
    </source>
</evidence>
<feature type="transmembrane region" description="Helical" evidence="8">
    <location>
        <begin position="172"/>
        <end position="190"/>
    </location>
</feature>
<keyword evidence="6 8" id="KW-1133">Transmembrane helix</keyword>
<dbReference type="EMBL" id="JACHGW010000003">
    <property type="protein sequence ID" value="MBB6052013.1"/>
    <property type="molecule type" value="Genomic_DNA"/>
</dbReference>
<feature type="transmembrane region" description="Helical" evidence="8">
    <location>
        <begin position="65"/>
        <end position="86"/>
    </location>
</feature>
<dbReference type="InterPro" id="IPR003439">
    <property type="entry name" value="ABC_transporter-like_ATP-bd"/>
</dbReference>
<keyword evidence="12" id="KW-1185">Reference proteome</keyword>
<evidence type="ECO:0000256" key="5">
    <source>
        <dbReference type="ARBA" id="ARBA00022840"/>
    </source>
</evidence>
<name>A0A7W9STG9_ARMRO</name>
<dbReference type="PANTHER" id="PTHR43394:SF1">
    <property type="entry name" value="ATP-BINDING CASSETTE SUB-FAMILY B MEMBER 10, MITOCHONDRIAL"/>
    <property type="match status" value="1"/>
</dbReference>
<dbReference type="GO" id="GO:0015421">
    <property type="term" value="F:ABC-type oligopeptide transporter activity"/>
    <property type="evidence" value="ECO:0007669"/>
    <property type="project" value="TreeGrafter"/>
</dbReference>
<dbReference type="AlphaFoldDB" id="A0A7W9STG9"/>
<feature type="transmembrane region" description="Helical" evidence="8">
    <location>
        <begin position="27"/>
        <end position="45"/>
    </location>
</feature>
<dbReference type="Gene3D" id="1.20.1560.10">
    <property type="entry name" value="ABC transporter type 1, transmembrane domain"/>
    <property type="match status" value="1"/>
</dbReference>
<sequence length="586" mass="62781">MDSPAPSDRQALIRRLLAFIAPFRKQLTLGLLCSAVSAAALPIALKQLTDFLGRARAAGTQTPALLADVTHVGLTIVGAYTGLLLFRFFQGLFLSEVAQRVGMGIRSAVFTHLQRMPLSFFHSQRTGALLATLTNDVNRLQNAAMLLRDGVVLPVQALLYLGTMLWSSLEMAVVTLVAVPLMVGVIHLITKKLRALSTESQNRLAEATSILSETLSAPRVVQAFSAEEREVARFNQANDGAFQAAMRGIRRTSLLTPTVDWIGAVALALILYAGVYFRVPTDRFLMFVAMANLLANSISGFGNVRGQFEELLGAADRIFTQVLDVVPSIRDADNATELPPLSGRIVFEDVSFGYAEDKPVLSQVSLTIEPGEVVAFVGPTGAGKSTLADLIPRFNDPTCGRVLVDGVDIRTVTIASLRQQIGIVPQDSILFSGTIASNIAYGKPGATEQEITAAACAANAHDFIQAQADGYQTVVGERGTTLSGGQKQRLAIARALLTNPHILIFDEATSALDTQTESVVQEALGTWFKGRTTLIIAHRLSTIVNADKIVVLQEGKIAEVGTHTELLATGGLYSLLYNAQQRGLSA</sequence>
<evidence type="ECO:0000256" key="4">
    <source>
        <dbReference type="ARBA" id="ARBA00022741"/>
    </source>
</evidence>
<dbReference type="InterPro" id="IPR027417">
    <property type="entry name" value="P-loop_NTPase"/>
</dbReference>
<dbReference type="EC" id="3.6.3.-" evidence="11"/>
<reference evidence="11 12" key="1">
    <citation type="submission" date="2020-08" db="EMBL/GenBank/DDBJ databases">
        <title>Genomic Encyclopedia of Type Strains, Phase IV (KMG-IV): sequencing the most valuable type-strain genomes for metagenomic binning, comparative biology and taxonomic classification.</title>
        <authorList>
            <person name="Goeker M."/>
        </authorList>
    </citation>
    <scope>NUCLEOTIDE SEQUENCE [LARGE SCALE GENOMIC DNA]</scope>
    <source>
        <strain evidence="11 12">DSM 23562</strain>
    </source>
</reference>
<dbReference type="GO" id="GO:0005886">
    <property type="term" value="C:plasma membrane"/>
    <property type="evidence" value="ECO:0007669"/>
    <property type="project" value="UniProtKB-SubCell"/>
</dbReference>
<dbReference type="SUPFAM" id="SSF90123">
    <property type="entry name" value="ABC transporter transmembrane region"/>
    <property type="match status" value="1"/>
</dbReference>
<accession>A0A7W9STG9</accession>
<dbReference type="FunFam" id="3.40.50.300:FF:000287">
    <property type="entry name" value="Multidrug ABC transporter ATP-binding protein"/>
    <property type="match status" value="1"/>
</dbReference>
<dbReference type="InterPro" id="IPR039421">
    <property type="entry name" value="Type_1_exporter"/>
</dbReference>
<dbReference type="RefSeq" id="WP_184200142.1">
    <property type="nucleotide sequence ID" value="NZ_JACHGW010000003.1"/>
</dbReference>
<keyword evidence="5 11" id="KW-0067">ATP-binding</keyword>
<dbReference type="CDD" id="cd18552">
    <property type="entry name" value="ABC_6TM_MsbA_like"/>
    <property type="match status" value="1"/>
</dbReference>
<dbReference type="PROSITE" id="PS50929">
    <property type="entry name" value="ABC_TM1F"/>
    <property type="match status" value="1"/>
</dbReference>
<evidence type="ECO:0000259" key="9">
    <source>
        <dbReference type="PROSITE" id="PS50893"/>
    </source>
</evidence>
<feature type="domain" description="ABC transporter" evidence="9">
    <location>
        <begin position="345"/>
        <end position="579"/>
    </location>
</feature>
<evidence type="ECO:0000256" key="7">
    <source>
        <dbReference type="ARBA" id="ARBA00023136"/>
    </source>
</evidence>
<protein>
    <submittedName>
        <fullName evidence="11">Subfamily B ATP-binding cassette protein MsbA</fullName>
        <ecNumber evidence="11">3.6.3.-</ecNumber>
    </submittedName>
</protein>
<dbReference type="PROSITE" id="PS50893">
    <property type="entry name" value="ABC_TRANSPORTER_2"/>
    <property type="match status" value="1"/>
</dbReference>
<dbReference type="PANTHER" id="PTHR43394">
    <property type="entry name" value="ATP-DEPENDENT PERMEASE MDL1, MITOCHONDRIAL"/>
    <property type="match status" value="1"/>
</dbReference>
<feature type="transmembrane region" description="Helical" evidence="8">
    <location>
        <begin position="146"/>
        <end position="166"/>
    </location>
</feature>
<dbReference type="SUPFAM" id="SSF52540">
    <property type="entry name" value="P-loop containing nucleoside triphosphate hydrolases"/>
    <property type="match status" value="1"/>
</dbReference>
<evidence type="ECO:0000256" key="1">
    <source>
        <dbReference type="ARBA" id="ARBA00004651"/>
    </source>
</evidence>
<dbReference type="Pfam" id="PF00664">
    <property type="entry name" value="ABC_membrane"/>
    <property type="match status" value="1"/>
</dbReference>
<dbReference type="Proteomes" id="UP000520814">
    <property type="component" value="Unassembled WGS sequence"/>
</dbReference>
<evidence type="ECO:0000259" key="10">
    <source>
        <dbReference type="PROSITE" id="PS50929"/>
    </source>
</evidence>
<dbReference type="GO" id="GO:0005524">
    <property type="term" value="F:ATP binding"/>
    <property type="evidence" value="ECO:0007669"/>
    <property type="project" value="UniProtKB-KW"/>
</dbReference>
<evidence type="ECO:0000313" key="11">
    <source>
        <dbReference type="EMBL" id="MBB6052013.1"/>
    </source>
</evidence>
<dbReference type="GO" id="GO:0016887">
    <property type="term" value="F:ATP hydrolysis activity"/>
    <property type="evidence" value="ECO:0007669"/>
    <property type="project" value="InterPro"/>
</dbReference>
<comment type="subcellular location">
    <subcellularLocation>
        <location evidence="1">Cell membrane</location>
        <topology evidence="1">Multi-pass membrane protein</topology>
    </subcellularLocation>
</comment>
<keyword evidence="3 8" id="KW-0812">Transmembrane</keyword>
<evidence type="ECO:0000256" key="6">
    <source>
        <dbReference type="ARBA" id="ARBA00022989"/>
    </source>
</evidence>
<proteinExistence type="predicted"/>
<keyword evidence="4" id="KW-0547">Nucleotide-binding</keyword>
<dbReference type="InterPro" id="IPR036640">
    <property type="entry name" value="ABC1_TM_sf"/>
</dbReference>
<keyword evidence="2" id="KW-0813">Transport</keyword>
<evidence type="ECO:0000256" key="2">
    <source>
        <dbReference type="ARBA" id="ARBA00022448"/>
    </source>
</evidence>
<feature type="domain" description="ABC transmembrane type-1" evidence="10">
    <location>
        <begin position="27"/>
        <end position="310"/>
    </location>
</feature>
<comment type="caution">
    <text evidence="11">The sequence shown here is derived from an EMBL/GenBank/DDBJ whole genome shotgun (WGS) entry which is preliminary data.</text>
</comment>
<evidence type="ECO:0000256" key="3">
    <source>
        <dbReference type="ARBA" id="ARBA00022692"/>
    </source>
</evidence>
<dbReference type="PROSITE" id="PS00211">
    <property type="entry name" value="ABC_TRANSPORTER_1"/>
    <property type="match status" value="1"/>
</dbReference>
<dbReference type="InterPro" id="IPR017871">
    <property type="entry name" value="ABC_transporter-like_CS"/>
</dbReference>
<dbReference type="SMART" id="SM00382">
    <property type="entry name" value="AAA"/>
    <property type="match status" value="1"/>
</dbReference>
<feature type="transmembrane region" description="Helical" evidence="8">
    <location>
        <begin position="254"/>
        <end position="277"/>
    </location>
</feature>
<gene>
    <name evidence="11" type="ORF">HNQ39_003823</name>
</gene>
<dbReference type="Gene3D" id="3.40.50.300">
    <property type="entry name" value="P-loop containing nucleotide triphosphate hydrolases"/>
    <property type="match status" value="1"/>
</dbReference>
<dbReference type="InterPro" id="IPR011527">
    <property type="entry name" value="ABC1_TM_dom"/>
</dbReference>